<dbReference type="RefSeq" id="WP_208346334.1">
    <property type="nucleotide sequence ID" value="NZ_CAWQFN010000113.1"/>
</dbReference>
<evidence type="ECO:0000313" key="3">
    <source>
        <dbReference type="Proteomes" id="UP000667802"/>
    </source>
</evidence>
<protein>
    <submittedName>
        <fullName evidence="2">Uncharacterized protein</fullName>
    </submittedName>
</protein>
<comment type="caution">
    <text evidence="2">The sequence shown here is derived from an EMBL/GenBank/DDBJ whole genome shotgun (WGS) entry which is preliminary data.</text>
</comment>
<gene>
    <name evidence="2" type="ORF">G7B40_036565</name>
</gene>
<evidence type="ECO:0000313" key="2">
    <source>
        <dbReference type="EMBL" id="MDR9900029.1"/>
    </source>
</evidence>
<keyword evidence="3" id="KW-1185">Reference proteome</keyword>
<feature type="chain" id="PRO_5042970224" evidence="1">
    <location>
        <begin position="20"/>
        <end position="122"/>
    </location>
</feature>
<keyword evidence="1" id="KW-0732">Signal</keyword>
<dbReference type="Proteomes" id="UP000667802">
    <property type="component" value="Unassembled WGS sequence"/>
</dbReference>
<proteinExistence type="predicted"/>
<evidence type="ECO:0000256" key="1">
    <source>
        <dbReference type="SAM" id="SignalP"/>
    </source>
</evidence>
<organism evidence="2 3">
    <name type="scientific">Aetokthonos hydrillicola Thurmond2011</name>
    <dbReference type="NCBI Taxonomy" id="2712845"/>
    <lineage>
        <taxon>Bacteria</taxon>
        <taxon>Bacillati</taxon>
        <taxon>Cyanobacteriota</taxon>
        <taxon>Cyanophyceae</taxon>
        <taxon>Nostocales</taxon>
        <taxon>Hapalosiphonaceae</taxon>
        <taxon>Aetokthonos</taxon>
    </lineage>
</organism>
<dbReference type="EMBL" id="JAALHA020000029">
    <property type="protein sequence ID" value="MDR9900029.1"/>
    <property type="molecule type" value="Genomic_DNA"/>
</dbReference>
<dbReference type="AlphaFoldDB" id="A0AAP5IF13"/>
<feature type="signal peptide" evidence="1">
    <location>
        <begin position="1"/>
        <end position="19"/>
    </location>
</feature>
<reference evidence="3" key="1">
    <citation type="journal article" date="2021" name="Science">
        <title>Hunting the eagle killer: A cyanobacterial neurotoxin causes vacuolar myelinopathy.</title>
        <authorList>
            <person name="Breinlinger S."/>
            <person name="Phillips T.J."/>
            <person name="Haram B.N."/>
            <person name="Mares J."/>
            <person name="Martinez Yerena J.A."/>
            <person name="Hrouzek P."/>
            <person name="Sobotka R."/>
            <person name="Henderson W.M."/>
            <person name="Schmieder P."/>
            <person name="Williams S.M."/>
            <person name="Lauderdale J.D."/>
            <person name="Wilde H.D."/>
            <person name="Gerrin W."/>
            <person name="Kust A."/>
            <person name="Washington J.W."/>
            <person name="Wagner C."/>
            <person name="Geier B."/>
            <person name="Liebeke M."/>
            <person name="Enke H."/>
            <person name="Niedermeyer T.H.J."/>
            <person name="Wilde S.B."/>
        </authorList>
    </citation>
    <scope>NUCLEOTIDE SEQUENCE [LARGE SCALE GENOMIC DNA]</scope>
    <source>
        <strain evidence="3">Thurmond2011</strain>
    </source>
</reference>
<sequence>MKSTFILSTVATATTLAIASTIGFLINTPSGQAQQQMTRPTVATVKSMINGDISCYVDLRDPKGKYYQQVPARFEICGKEKTFLNKKVRLTYGKVRVIDCQSAEPCGKTRLETLITRMAIIR</sequence>
<accession>A0AAP5IF13</accession>
<name>A0AAP5IF13_9CYAN</name>